<dbReference type="CDD" id="cd03697">
    <property type="entry name" value="EFTU_II"/>
    <property type="match status" value="1"/>
</dbReference>
<dbReference type="PANTHER" id="PTHR43721:SF22">
    <property type="entry name" value="ELONGATION FACTOR TU, MITOCHONDRIAL"/>
    <property type="match status" value="1"/>
</dbReference>
<dbReference type="RefSeq" id="WP_015214570.1">
    <property type="nucleotide sequence ID" value="NC_019771.1"/>
</dbReference>
<dbReference type="Pfam" id="PF03143">
    <property type="entry name" value="GTP_EFTU_D3"/>
    <property type="match status" value="1"/>
</dbReference>
<dbReference type="NCBIfam" id="NF000766">
    <property type="entry name" value="PRK00049.1"/>
    <property type="match status" value="1"/>
</dbReference>
<dbReference type="Proteomes" id="UP000010474">
    <property type="component" value="Chromosome"/>
</dbReference>
<dbReference type="SUPFAM" id="SSF50447">
    <property type="entry name" value="Translation proteins"/>
    <property type="match status" value="1"/>
</dbReference>
<feature type="domain" description="Tr-type G" evidence="12">
    <location>
        <begin position="10"/>
        <end position="214"/>
    </location>
</feature>
<comment type="function">
    <text evidence="11">GTP hydrolase that promotes the GTP-dependent binding of aminoacyl-tRNA to the A-site of ribosomes during protein biosynthesis.</text>
</comment>
<dbReference type="NCBIfam" id="NF009372">
    <property type="entry name" value="PRK12735.1"/>
    <property type="match status" value="1"/>
</dbReference>
<keyword evidence="8 11" id="KW-0648">Protein biosynthesis</keyword>
<dbReference type="InterPro" id="IPR009000">
    <property type="entry name" value="Transl_B-barrel_sf"/>
</dbReference>
<sequence>MARAKFERNKPHVNIGTVGHVDHGKTTLTAAITMTLAAMGQAVGKGYDQIDNAPEEKARGITINTAHVEYETGDRHYAHVDCPGHADYVKNMITGAAQMDGGILVVSAADGPMPQTREHILLAKQVGVPSLVVFLNKEDMVDDAELLELVELEVRELLSSYDFPGDDIPIVTGSGLQALEVMTKNPKTQRGENEWVDKIYKLMDAVDSYIPTPERAVDLPFLMAVEDVFSITGRGTVATGRIERGIVKVGDNVELVGIRDTRATTVTGIEMFKKSLDQGMAGDNAGVLLRGIQKADIERGMVIAKPGSIKPHTQFEGEVYVLTEKEGGRKTPFFAGYRPQFYVRTTDVTGTITGYTSDEGKEVEMVMPGDRIKMSVELINPIAIEQGMRFAIREGGRTIGAGVVSKIIK</sequence>
<keyword evidence="3 11" id="KW-0963">Cytoplasm</keyword>
<dbReference type="GO" id="GO:0005525">
    <property type="term" value="F:GTP binding"/>
    <property type="evidence" value="ECO:0007669"/>
    <property type="project" value="UniProtKB-UniRule"/>
</dbReference>
<dbReference type="EC" id="3.6.5.3" evidence="11"/>
<dbReference type="EMBL" id="CP003659">
    <property type="protein sequence ID" value="AFZ57935.1"/>
    <property type="molecule type" value="Genomic_DNA"/>
</dbReference>
<keyword evidence="14" id="KW-1185">Reference proteome</keyword>
<keyword evidence="11" id="KW-0479">Metal-binding</keyword>
<dbReference type="SUPFAM" id="SSF50465">
    <property type="entry name" value="EF-Tu/eEF-1alpha/eIF2-gamma C-terminal domain"/>
    <property type="match status" value="1"/>
</dbReference>
<dbReference type="GO" id="GO:0003746">
    <property type="term" value="F:translation elongation factor activity"/>
    <property type="evidence" value="ECO:0007669"/>
    <property type="project" value="UniProtKB-UniRule"/>
</dbReference>
<dbReference type="AlphaFoldDB" id="K9ZHW0"/>
<dbReference type="GO" id="GO:0000287">
    <property type="term" value="F:magnesium ion binding"/>
    <property type="evidence" value="ECO:0007669"/>
    <property type="project" value="UniProtKB-UniRule"/>
</dbReference>
<dbReference type="InterPro" id="IPR027417">
    <property type="entry name" value="P-loop_NTPase"/>
</dbReference>
<evidence type="ECO:0000256" key="10">
    <source>
        <dbReference type="ARBA" id="ARBA00029554"/>
    </source>
</evidence>
<dbReference type="PANTHER" id="PTHR43721">
    <property type="entry name" value="ELONGATION FACTOR TU-RELATED"/>
    <property type="match status" value="1"/>
</dbReference>
<dbReference type="InterPro" id="IPR041709">
    <property type="entry name" value="EF-Tu_GTP-bd"/>
</dbReference>
<feature type="binding site" evidence="11">
    <location>
        <begin position="81"/>
        <end position="85"/>
    </location>
    <ligand>
        <name>GTP</name>
        <dbReference type="ChEBI" id="CHEBI:37565"/>
    </ligand>
</feature>
<dbReference type="PATRIC" id="fig|272123.3.peg.2709"/>
<keyword evidence="6 11" id="KW-0378">Hydrolase</keyword>
<dbReference type="FunFam" id="2.40.30.10:FF:000046">
    <property type="entry name" value="Elongation factor Tu"/>
    <property type="match status" value="1"/>
</dbReference>
<evidence type="ECO:0000259" key="12">
    <source>
        <dbReference type="PROSITE" id="PS51722"/>
    </source>
</evidence>
<dbReference type="InterPro" id="IPR004160">
    <property type="entry name" value="Transl_elong_EFTu/EF1A_C"/>
</dbReference>
<evidence type="ECO:0000256" key="7">
    <source>
        <dbReference type="ARBA" id="ARBA00022842"/>
    </source>
</evidence>
<name>K9ZHW0_ANACC</name>
<evidence type="ECO:0000256" key="5">
    <source>
        <dbReference type="ARBA" id="ARBA00022768"/>
    </source>
</evidence>
<keyword evidence="9 11" id="KW-0342">GTP-binding</keyword>
<dbReference type="InterPro" id="IPR050055">
    <property type="entry name" value="EF-Tu_GTPase"/>
</dbReference>
<gene>
    <name evidence="11" type="primary">tuf</name>
    <name evidence="13" type="ordered locus">Anacy_2487</name>
</gene>
<dbReference type="NCBIfam" id="TIGR00485">
    <property type="entry name" value="EF-Tu"/>
    <property type="match status" value="1"/>
</dbReference>
<evidence type="ECO:0000256" key="11">
    <source>
        <dbReference type="HAMAP-Rule" id="MF_00118"/>
    </source>
</evidence>
<evidence type="ECO:0000256" key="4">
    <source>
        <dbReference type="ARBA" id="ARBA00022741"/>
    </source>
</evidence>
<feature type="binding site" evidence="11">
    <location>
        <begin position="136"/>
        <end position="139"/>
    </location>
    <ligand>
        <name>GTP</name>
        <dbReference type="ChEBI" id="CHEBI:37565"/>
    </ligand>
</feature>
<dbReference type="KEGG" id="acy:Anacy_2487"/>
<feature type="binding site" evidence="11">
    <location>
        <begin position="19"/>
        <end position="26"/>
    </location>
    <ligand>
        <name>GTP</name>
        <dbReference type="ChEBI" id="CHEBI:37565"/>
    </ligand>
</feature>
<keyword evidence="7 11" id="KW-0460">Magnesium</keyword>
<comment type="similarity">
    <text evidence="1 11">Belongs to the TRAFAC class translation factor GTPase superfamily. Classic translation factor GTPase family. EF-Tu/EF-1A subfamily.</text>
</comment>
<dbReference type="Gene3D" id="2.40.30.10">
    <property type="entry name" value="Translation factors"/>
    <property type="match status" value="2"/>
</dbReference>
<dbReference type="InterPro" id="IPR031157">
    <property type="entry name" value="G_TR_CS"/>
</dbReference>
<protein>
    <recommendedName>
        <fullName evidence="10 11">Elongation factor Tu</fullName>
        <shortName evidence="11">EF-Tu</shortName>
        <ecNumber evidence="11">3.6.5.3</ecNumber>
    </recommendedName>
</protein>
<organism evidence="13 14">
    <name type="scientific">Anabaena cylindrica (strain ATCC 27899 / PCC 7122)</name>
    <dbReference type="NCBI Taxonomy" id="272123"/>
    <lineage>
        <taxon>Bacteria</taxon>
        <taxon>Bacillati</taxon>
        <taxon>Cyanobacteriota</taxon>
        <taxon>Cyanophyceae</taxon>
        <taxon>Nostocales</taxon>
        <taxon>Nostocaceae</taxon>
        <taxon>Anabaena</taxon>
    </lineage>
</organism>
<dbReference type="InterPro" id="IPR000795">
    <property type="entry name" value="T_Tr_GTP-bd_dom"/>
</dbReference>
<dbReference type="NCBIfam" id="TIGR00231">
    <property type="entry name" value="small_GTP"/>
    <property type="match status" value="1"/>
</dbReference>
<dbReference type="GO" id="GO:0003924">
    <property type="term" value="F:GTPase activity"/>
    <property type="evidence" value="ECO:0007669"/>
    <property type="project" value="UniProtKB-UniRule"/>
</dbReference>
<dbReference type="Pfam" id="PF03144">
    <property type="entry name" value="GTP_EFTU_D2"/>
    <property type="match status" value="1"/>
</dbReference>
<dbReference type="HAMAP" id="MF_00118_B">
    <property type="entry name" value="EF_Tu_B"/>
    <property type="match status" value="1"/>
</dbReference>
<dbReference type="CDD" id="cd01884">
    <property type="entry name" value="EF_Tu"/>
    <property type="match status" value="1"/>
</dbReference>
<dbReference type="eggNOG" id="COG0050">
    <property type="taxonomic scope" value="Bacteria"/>
</dbReference>
<dbReference type="HOGENOM" id="CLU_007265_0_1_3"/>
<evidence type="ECO:0000313" key="13">
    <source>
        <dbReference type="EMBL" id="AFZ57935.1"/>
    </source>
</evidence>
<dbReference type="STRING" id="272123.Anacy_2487"/>
<evidence type="ECO:0000256" key="8">
    <source>
        <dbReference type="ARBA" id="ARBA00022917"/>
    </source>
</evidence>
<evidence type="ECO:0000256" key="3">
    <source>
        <dbReference type="ARBA" id="ARBA00022490"/>
    </source>
</evidence>
<evidence type="ECO:0000256" key="2">
    <source>
        <dbReference type="ARBA" id="ARBA00011245"/>
    </source>
</evidence>
<dbReference type="FunFam" id="3.40.50.300:FF:000003">
    <property type="entry name" value="Elongation factor Tu"/>
    <property type="match status" value="1"/>
</dbReference>
<dbReference type="NCBIfam" id="NF009373">
    <property type="entry name" value="PRK12736.1"/>
    <property type="match status" value="1"/>
</dbReference>
<evidence type="ECO:0000256" key="1">
    <source>
        <dbReference type="ARBA" id="ARBA00007249"/>
    </source>
</evidence>
<dbReference type="InterPro" id="IPR004541">
    <property type="entry name" value="Transl_elong_EFTu/EF1A_bac/org"/>
</dbReference>
<keyword evidence="5 11" id="KW-0251">Elongation factor</keyword>
<dbReference type="InterPro" id="IPR009001">
    <property type="entry name" value="Transl_elong_EF1A/Init_IF2_C"/>
</dbReference>
<dbReference type="OrthoDB" id="9804504at2"/>
<feature type="binding site" evidence="11">
    <location>
        <position position="26"/>
    </location>
    <ligand>
        <name>Mg(2+)</name>
        <dbReference type="ChEBI" id="CHEBI:18420"/>
    </ligand>
</feature>
<dbReference type="CDD" id="cd03707">
    <property type="entry name" value="EFTU_III"/>
    <property type="match status" value="1"/>
</dbReference>
<comment type="catalytic activity">
    <reaction evidence="11">
        <text>GTP + H2O = GDP + phosphate + H(+)</text>
        <dbReference type="Rhea" id="RHEA:19669"/>
        <dbReference type="ChEBI" id="CHEBI:15377"/>
        <dbReference type="ChEBI" id="CHEBI:15378"/>
        <dbReference type="ChEBI" id="CHEBI:37565"/>
        <dbReference type="ChEBI" id="CHEBI:43474"/>
        <dbReference type="ChEBI" id="CHEBI:58189"/>
        <dbReference type="EC" id="3.6.5.3"/>
    </reaction>
</comment>
<evidence type="ECO:0000256" key="6">
    <source>
        <dbReference type="ARBA" id="ARBA00022801"/>
    </source>
</evidence>
<dbReference type="PRINTS" id="PR00315">
    <property type="entry name" value="ELONGATNFCT"/>
</dbReference>
<dbReference type="PROSITE" id="PS00301">
    <property type="entry name" value="G_TR_1"/>
    <property type="match status" value="1"/>
</dbReference>
<keyword evidence="4 11" id="KW-0547">Nucleotide-binding</keyword>
<reference evidence="14" key="1">
    <citation type="journal article" date="2013" name="Proc. Natl. Acad. Sci. U.S.A.">
        <title>Improving the coverage of the cyanobacterial phylum using diversity-driven genome sequencing.</title>
        <authorList>
            <person name="Shih P.M."/>
            <person name="Wu D."/>
            <person name="Latifi A."/>
            <person name="Axen S.D."/>
            <person name="Fewer D.P."/>
            <person name="Talla E."/>
            <person name="Calteau A."/>
            <person name="Cai F."/>
            <person name="Tandeau de Marsac N."/>
            <person name="Rippka R."/>
            <person name="Herdman M."/>
            <person name="Sivonen K."/>
            <person name="Coursin T."/>
            <person name="Laurent T."/>
            <person name="Goodwin L."/>
            <person name="Nolan M."/>
            <person name="Davenport K.W."/>
            <person name="Han C.S."/>
            <person name="Rubin E.M."/>
            <person name="Eisen J.A."/>
            <person name="Woyke T."/>
            <person name="Gugger M."/>
            <person name="Kerfeld C.A."/>
        </authorList>
    </citation>
    <scope>NUCLEOTIDE SEQUENCE [LARGE SCALE GENOMIC DNA]</scope>
    <source>
        <strain evidence="14">ATCC 27899 / PCC 7122</strain>
    </source>
</reference>
<dbReference type="Pfam" id="PF00009">
    <property type="entry name" value="GTP_EFTU"/>
    <property type="match status" value="1"/>
</dbReference>
<dbReference type="InterPro" id="IPR004161">
    <property type="entry name" value="EFTu-like_2"/>
</dbReference>
<comment type="subcellular location">
    <subcellularLocation>
        <location evidence="11">Cytoplasm</location>
    </subcellularLocation>
</comment>
<dbReference type="InterPro" id="IPR005225">
    <property type="entry name" value="Small_GTP-bd"/>
</dbReference>
<dbReference type="FunFam" id="2.40.30.10:FF:000001">
    <property type="entry name" value="Elongation factor Tu"/>
    <property type="match status" value="1"/>
</dbReference>
<dbReference type="GO" id="GO:0005829">
    <property type="term" value="C:cytosol"/>
    <property type="evidence" value="ECO:0007669"/>
    <property type="project" value="TreeGrafter"/>
</dbReference>
<comment type="subunit">
    <text evidence="2 11">Monomer.</text>
</comment>
<dbReference type="InterPro" id="IPR033720">
    <property type="entry name" value="EFTU_2"/>
</dbReference>
<dbReference type="SUPFAM" id="SSF52540">
    <property type="entry name" value="P-loop containing nucleoside triphosphate hydrolases"/>
    <property type="match status" value="1"/>
</dbReference>
<evidence type="ECO:0000256" key="9">
    <source>
        <dbReference type="ARBA" id="ARBA00023134"/>
    </source>
</evidence>
<dbReference type="PROSITE" id="PS51722">
    <property type="entry name" value="G_TR_2"/>
    <property type="match status" value="1"/>
</dbReference>
<accession>K9ZHW0</accession>
<proteinExistence type="inferred from homology"/>
<dbReference type="Gene3D" id="3.40.50.300">
    <property type="entry name" value="P-loop containing nucleotide triphosphate hydrolases"/>
    <property type="match status" value="1"/>
</dbReference>
<evidence type="ECO:0000313" key="14">
    <source>
        <dbReference type="Proteomes" id="UP000010474"/>
    </source>
</evidence>